<organism evidence="5 6">
    <name type="scientific">Leucosporidium creatinivorum</name>
    <dbReference type="NCBI Taxonomy" id="106004"/>
    <lineage>
        <taxon>Eukaryota</taxon>
        <taxon>Fungi</taxon>
        <taxon>Dikarya</taxon>
        <taxon>Basidiomycota</taxon>
        <taxon>Pucciniomycotina</taxon>
        <taxon>Microbotryomycetes</taxon>
        <taxon>Leucosporidiales</taxon>
        <taxon>Leucosporidium</taxon>
    </lineage>
</organism>
<dbReference type="Proteomes" id="UP000193467">
    <property type="component" value="Unassembled WGS sequence"/>
</dbReference>
<evidence type="ECO:0000313" key="5">
    <source>
        <dbReference type="EMBL" id="ORY88758.1"/>
    </source>
</evidence>
<accession>A0A1Y2FZG6</accession>
<name>A0A1Y2FZG6_9BASI</name>
<evidence type="ECO:0000256" key="3">
    <source>
        <dbReference type="ARBA" id="ARBA00023004"/>
    </source>
</evidence>
<dbReference type="SUPFAM" id="SSF140959">
    <property type="entry name" value="Indolic compounds 2,3-dioxygenase-like"/>
    <property type="match status" value="1"/>
</dbReference>
<dbReference type="GO" id="GO:0046872">
    <property type="term" value="F:metal ion binding"/>
    <property type="evidence" value="ECO:0007669"/>
    <property type="project" value="UniProtKB-KW"/>
</dbReference>
<feature type="binding site" description="proximal binding residue" evidence="4">
    <location>
        <position position="415"/>
    </location>
    <ligand>
        <name>heme b</name>
        <dbReference type="ChEBI" id="CHEBI:60344"/>
    </ligand>
    <ligandPart>
        <name>Fe</name>
        <dbReference type="ChEBI" id="CHEBI:18248"/>
    </ligandPart>
</feature>
<dbReference type="EMBL" id="MCGR01000008">
    <property type="protein sequence ID" value="ORY88758.1"/>
    <property type="molecule type" value="Genomic_DNA"/>
</dbReference>
<comment type="caution">
    <text evidence="5">The sequence shown here is derived from an EMBL/GenBank/DDBJ whole genome shotgun (WGS) entry which is preliminary data.</text>
</comment>
<dbReference type="InParanoid" id="A0A1Y2FZG6"/>
<keyword evidence="4" id="KW-0349">Heme</keyword>
<dbReference type="GO" id="GO:0019441">
    <property type="term" value="P:L-tryptophan catabolic process to kynurenine"/>
    <property type="evidence" value="ECO:0007669"/>
    <property type="project" value="InterPro"/>
</dbReference>
<dbReference type="InterPro" id="IPR037217">
    <property type="entry name" value="Trp/Indoleamine_2_3_dOase-like"/>
</dbReference>
<reference evidence="5 6" key="1">
    <citation type="submission" date="2016-07" db="EMBL/GenBank/DDBJ databases">
        <title>Pervasive Adenine N6-methylation of Active Genes in Fungi.</title>
        <authorList>
            <consortium name="DOE Joint Genome Institute"/>
            <person name="Mondo S.J."/>
            <person name="Dannebaum R.O."/>
            <person name="Kuo R.C."/>
            <person name="Labutti K."/>
            <person name="Haridas S."/>
            <person name="Kuo A."/>
            <person name="Salamov A."/>
            <person name="Ahrendt S.R."/>
            <person name="Lipzen A."/>
            <person name="Sullivan W."/>
            <person name="Andreopoulos W.B."/>
            <person name="Clum A."/>
            <person name="Lindquist E."/>
            <person name="Daum C."/>
            <person name="Ramamoorthy G.K."/>
            <person name="Gryganskyi A."/>
            <person name="Culley D."/>
            <person name="Magnuson J.K."/>
            <person name="James T.Y."/>
            <person name="O'Malley M.A."/>
            <person name="Stajich J.E."/>
            <person name="Spatafora J.W."/>
            <person name="Visel A."/>
            <person name="Grigoriev I.V."/>
        </authorList>
    </citation>
    <scope>NUCLEOTIDE SEQUENCE [LARGE SCALE GENOMIC DNA]</scope>
    <source>
        <strain evidence="5 6">62-1032</strain>
    </source>
</reference>
<protein>
    <recommendedName>
        <fullName evidence="7">Indoleamine 2,3-dioxygenase</fullName>
    </recommendedName>
</protein>
<evidence type="ECO:0000256" key="2">
    <source>
        <dbReference type="ARBA" id="ARBA00022723"/>
    </source>
</evidence>
<sequence>MTILRQAIRQQRRSLASLAHTTPTPRPLLLEDYSPAEQAKLPQFTISRERGFLPRQDPLVDLPKEFAPLDSLLKRMTIRQPDGTQGLLALGQFGDAVNAELKGAGLAEKVDQVIASGNQHLMSALFRDFCFSASAYLLEPVDQHFRATGQYCSGRDVLPAELAVPLNRLADALGHFPFMEYSSSYALQNYQRINKGNETDPQRLGTGWETDNLRLIRAFEDADGSEAGFILVHVTMVAHSGQVVHYTENVLEAANAGDRKAFNVAMRGLLSTYEKINVAMDTMWSWSRPVDYLKFRSFIFGTGPEKANEMFPHGVVYEGVDEEPKTFRGESGANDTLIPMLDNTTQTTARLPRNELTATLREFRAYRPAAQRVYLEALEHRATEANIAEFSKGNKESLALFILLLDQNREFRDRHWRFTKQYILRYTNFPIATGGSPIVKYLPNNLRTVLNFLDEAFTLLPTSTGLPDDLAIKVDAARGRAETQLRVLDREVVQLEGELVKGSHDKRAWNKGMVGSDGVG</sequence>
<dbReference type="InterPro" id="IPR000898">
    <property type="entry name" value="Indolamine_dOase"/>
</dbReference>
<dbReference type="PANTHER" id="PTHR28657">
    <property type="entry name" value="INDOLEAMINE 2,3-DIOXYGENASE"/>
    <property type="match status" value="1"/>
</dbReference>
<evidence type="ECO:0000256" key="4">
    <source>
        <dbReference type="PIRSR" id="PIRSR600898-1"/>
    </source>
</evidence>
<evidence type="ECO:0000313" key="6">
    <source>
        <dbReference type="Proteomes" id="UP000193467"/>
    </source>
</evidence>
<keyword evidence="2 4" id="KW-0479">Metal-binding</keyword>
<dbReference type="AlphaFoldDB" id="A0A1Y2FZG6"/>
<dbReference type="Pfam" id="PF01231">
    <property type="entry name" value="IDO"/>
    <property type="match status" value="1"/>
</dbReference>
<dbReference type="GO" id="GO:0020037">
    <property type="term" value="F:heme binding"/>
    <property type="evidence" value="ECO:0007669"/>
    <property type="project" value="InterPro"/>
</dbReference>
<gene>
    <name evidence="5" type="ORF">BCR35DRAFT_301080</name>
</gene>
<evidence type="ECO:0008006" key="7">
    <source>
        <dbReference type="Google" id="ProtNLM"/>
    </source>
</evidence>
<dbReference type="Gene3D" id="1.20.58.480">
    <property type="match status" value="1"/>
</dbReference>
<dbReference type="GO" id="GO:0016702">
    <property type="term" value="F:oxidoreductase activity, acting on single donors with incorporation of molecular oxygen, incorporation of two atoms of oxygen"/>
    <property type="evidence" value="ECO:0007669"/>
    <property type="project" value="UniProtKB-ARBA"/>
</dbReference>
<proteinExistence type="inferred from homology"/>
<keyword evidence="3 4" id="KW-0408">Iron</keyword>
<dbReference type="OrthoDB" id="10262710at2759"/>
<keyword evidence="6" id="KW-1185">Reference proteome</keyword>
<dbReference type="PANTHER" id="PTHR28657:SF3">
    <property type="entry name" value="INDOLEAMINE 2,3-DIOXYGENASE"/>
    <property type="match status" value="1"/>
</dbReference>
<dbReference type="STRING" id="106004.A0A1Y2FZG6"/>
<evidence type="ECO:0000256" key="1">
    <source>
        <dbReference type="ARBA" id="ARBA00007119"/>
    </source>
</evidence>
<comment type="similarity">
    <text evidence="1">Belongs to the indoleamine 2,3-dioxygenase family.</text>
</comment>